<organism evidence="2 3">
    <name type="scientific">Seonamhaeicola marinus</name>
    <dbReference type="NCBI Taxonomy" id="1912246"/>
    <lineage>
        <taxon>Bacteria</taxon>
        <taxon>Pseudomonadati</taxon>
        <taxon>Bacteroidota</taxon>
        <taxon>Flavobacteriia</taxon>
        <taxon>Flavobacteriales</taxon>
        <taxon>Flavobacteriaceae</taxon>
    </lineage>
</organism>
<name>A0A5D0HUE7_9FLAO</name>
<sequence length="112" mass="13652">MIIVSKYLVPKGYTGMTVFPFVFVKTASLKTNWVLINHENIHLRQQLELLIIPFYLVYVLEFLVRLLQYRNWSKAYRNISFEREAYSKEFDLEYLNSRPFWAFLKYLSHNEF</sequence>
<dbReference type="AlphaFoldDB" id="A0A5D0HUE7"/>
<dbReference type="OrthoDB" id="1027344at2"/>
<evidence type="ECO:0000313" key="2">
    <source>
        <dbReference type="EMBL" id="TYA74994.1"/>
    </source>
</evidence>
<feature type="transmembrane region" description="Helical" evidence="1">
    <location>
        <begin position="49"/>
        <end position="67"/>
    </location>
</feature>
<dbReference type="Proteomes" id="UP000323930">
    <property type="component" value="Unassembled WGS sequence"/>
</dbReference>
<feature type="transmembrane region" description="Helical" evidence="1">
    <location>
        <begin position="12"/>
        <end position="29"/>
    </location>
</feature>
<keyword evidence="1" id="KW-1133">Transmembrane helix</keyword>
<evidence type="ECO:0000313" key="3">
    <source>
        <dbReference type="Proteomes" id="UP000323930"/>
    </source>
</evidence>
<accession>A0A5D0HUE7</accession>
<reference evidence="2 3" key="1">
    <citation type="submission" date="2019-08" db="EMBL/GenBank/DDBJ databases">
        <title>Seonamhaeicola sediminis sp. nov., isolated from marine sediment.</title>
        <authorList>
            <person name="Cao W.R."/>
        </authorList>
    </citation>
    <scope>NUCLEOTIDE SEQUENCE [LARGE SCALE GENOMIC DNA]</scope>
    <source>
        <strain evidence="2 3">B011</strain>
    </source>
</reference>
<evidence type="ECO:0000256" key="1">
    <source>
        <dbReference type="SAM" id="Phobius"/>
    </source>
</evidence>
<dbReference type="RefSeq" id="WP_148544239.1">
    <property type="nucleotide sequence ID" value="NZ_VSDQ01000679.1"/>
</dbReference>
<proteinExistence type="predicted"/>
<keyword evidence="1" id="KW-0812">Transmembrane</keyword>
<keyword evidence="3" id="KW-1185">Reference proteome</keyword>
<gene>
    <name evidence="2" type="ORF">FUA24_16980</name>
</gene>
<comment type="caution">
    <text evidence="2">The sequence shown here is derived from an EMBL/GenBank/DDBJ whole genome shotgun (WGS) entry which is preliminary data.</text>
</comment>
<keyword evidence="1" id="KW-0472">Membrane</keyword>
<evidence type="ECO:0008006" key="4">
    <source>
        <dbReference type="Google" id="ProtNLM"/>
    </source>
</evidence>
<dbReference type="EMBL" id="VSDQ01000679">
    <property type="protein sequence ID" value="TYA74994.1"/>
    <property type="molecule type" value="Genomic_DNA"/>
</dbReference>
<protein>
    <recommendedName>
        <fullName evidence="4">DUF4157 domain-containing protein</fullName>
    </recommendedName>
</protein>